<dbReference type="GO" id="GO:0004674">
    <property type="term" value="F:protein serine/threonine kinase activity"/>
    <property type="evidence" value="ECO:0007669"/>
    <property type="project" value="TreeGrafter"/>
</dbReference>
<dbReference type="PANTHER" id="PTHR27005:SF162">
    <property type="entry name" value="OS11G0691500 PROTEIN"/>
    <property type="match status" value="1"/>
</dbReference>
<keyword evidence="2 8" id="KW-0732">Signal</keyword>
<dbReference type="InterPro" id="IPR001245">
    <property type="entry name" value="Ser-Thr/Tyr_kinase_cat_dom"/>
</dbReference>
<feature type="domain" description="Protein kinase" evidence="9">
    <location>
        <begin position="355"/>
        <end position="633"/>
    </location>
</feature>
<proteinExistence type="predicted"/>
<evidence type="ECO:0000259" key="9">
    <source>
        <dbReference type="PROSITE" id="PS50011"/>
    </source>
</evidence>
<dbReference type="Proteomes" id="UP000823388">
    <property type="component" value="Chromosome 7K"/>
</dbReference>
<dbReference type="EMBL" id="CM029049">
    <property type="protein sequence ID" value="KAG2570749.1"/>
    <property type="molecule type" value="Genomic_DNA"/>
</dbReference>
<organism evidence="10 11">
    <name type="scientific">Panicum virgatum</name>
    <name type="common">Blackwell switchgrass</name>
    <dbReference type="NCBI Taxonomy" id="38727"/>
    <lineage>
        <taxon>Eukaryota</taxon>
        <taxon>Viridiplantae</taxon>
        <taxon>Streptophyta</taxon>
        <taxon>Embryophyta</taxon>
        <taxon>Tracheophyta</taxon>
        <taxon>Spermatophyta</taxon>
        <taxon>Magnoliopsida</taxon>
        <taxon>Liliopsida</taxon>
        <taxon>Poales</taxon>
        <taxon>Poaceae</taxon>
        <taxon>PACMAD clade</taxon>
        <taxon>Panicoideae</taxon>
        <taxon>Panicodae</taxon>
        <taxon>Paniceae</taxon>
        <taxon>Panicinae</taxon>
        <taxon>Panicum</taxon>
        <taxon>Panicum sect. Hiantes</taxon>
    </lineage>
</organism>
<dbReference type="GO" id="GO:0030247">
    <property type="term" value="F:polysaccharide binding"/>
    <property type="evidence" value="ECO:0007669"/>
    <property type="project" value="InterPro"/>
</dbReference>
<evidence type="ECO:0000256" key="5">
    <source>
        <dbReference type="ARBA" id="ARBA00023157"/>
    </source>
</evidence>
<comment type="subcellular location">
    <subcellularLocation>
        <location evidence="1">Membrane</location>
        <topology evidence="1">Single-pass type I membrane protein</topology>
    </subcellularLocation>
</comment>
<protein>
    <recommendedName>
        <fullName evidence="9">Protein kinase domain-containing protein</fullName>
    </recommendedName>
</protein>
<dbReference type="InterPro" id="IPR011009">
    <property type="entry name" value="Kinase-like_dom_sf"/>
</dbReference>
<dbReference type="PANTHER" id="PTHR27005">
    <property type="entry name" value="WALL-ASSOCIATED RECEPTOR KINASE-LIKE 21"/>
    <property type="match status" value="1"/>
</dbReference>
<dbReference type="Pfam" id="PF13947">
    <property type="entry name" value="GUB_WAK_bind"/>
    <property type="match status" value="1"/>
</dbReference>
<feature type="chain" id="PRO_5035811203" description="Protein kinase domain-containing protein" evidence="8">
    <location>
        <begin position="18"/>
        <end position="645"/>
    </location>
</feature>
<comment type="caution">
    <text evidence="10">The sequence shown here is derived from an EMBL/GenBank/DDBJ whole genome shotgun (WGS) entry which is preliminary data.</text>
</comment>
<dbReference type="InterPro" id="IPR045274">
    <property type="entry name" value="WAK-like"/>
</dbReference>
<dbReference type="PROSITE" id="PS00107">
    <property type="entry name" value="PROTEIN_KINASE_ATP"/>
    <property type="match status" value="1"/>
</dbReference>
<keyword evidence="3 7" id="KW-0547">Nucleotide-binding</keyword>
<evidence type="ECO:0000256" key="4">
    <source>
        <dbReference type="ARBA" id="ARBA00022840"/>
    </source>
</evidence>
<keyword evidence="11" id="KW-1185">Reference proteome</keyword>
<feature type="binding site" evidence="7">
    <location>
        <position position="383"/>
    </location>
    <ligand>
        <name>ATP</name>
        <dbReference type="ChEBI" id="CHEBI:30616"/>
    </ligand>
</feature>
<dbReference type="SUPFAM" id="SSF56112">
    <property type="entry name" value="Protein kinase-like (PK-like)"/>
    <property type="match status" value="1"/>
</dbReference>
<evidence type="ECO:0000313" key="10">
    <source>
        <dbReference type="EMBL" id="KAG2570749.1"/>
    </source>
</evidence>
<dbReference type="Gene3D" id="3.30.200.20">
    <property type="entry name" value="Phosphorylase Kinase, domain 1"/>
    <property type="match status" value="1"/>
</dbReference>
<dbReference type="InterPro" id="IPR000719">
    <property type="entry name" value="Prot_kinase_dom"/>
</dbReference>
<evidence type="ECO:0000256" key="3">
    <source>
        <dbReference type="ARBA" id="ARBA00022741"/>
    </source>
</evidence>
<dbReference type="Gene3D" id="1.10.510.10">
    <property type="entry name" value="Transferase(Phosphotransferase) domain 1"/>
    <property type="match status" value="1"/>
</dbReference>
<sequence>MAHVLWLLLPAASIVISHLLPLAAPSSAADSMVAPPPWPDCPRKCGEVDIPYPFGIGKDCSWRGMFSLTCNDTFSPPRPYDGNIEVLDISLEAGEIRLLTPVSYQCPSTKASTTLRFRRQLLISTARNEFTAIGCNTLAFLNSSRYYTGCITSCVSQEEAAQDGDKCSGLGCCQMPIAGNLSVIRVLWGAQRTSSRAWSPCSYAFVAEKNWYKFQREDLVRNNSFLKKTGNRDVTEVPLVLDWAINGSCPPRTENDALLGLEEPTATACVSANSHCVNASQGTGYLCNCTKGYSGNPYVNGGCTTTFSASVLLCFTVMELKRRKQKKFFDKNGGEILKSMGINIFTEEQLKKITNRYNTPIGEGAFGKVFLGTIDNSQRVAVKRASMKGEVFPQEEFVNEITFQFRISHPNVVRLLGCCLETDIPMLVFELVPKGSLYNMLHRMQDQHTLSLADRLGIAIGSAEALAHMHSHGGHNHVHGDIKSGNILLDEDLTPKVSDFGSSKLVSVASMYSKWCVSGDMSYIDPVYIKSGCFTEKSDVYSFGVVLLELITRKTAKYGDKSLPLDFVKCCKEEGNGRMLYDGDIKYNNVAQSHCYMEYLDRIGKLAVHCLMEDVDERPSMAEVVEELKQVKLKACGDKSTQMKK</sequence>
<accession>A0A8T0QD42</accession>
<dbReference type="GO" id="GO:0005524">
    <property type="term" value="F:ATP binding"/>
    <property type="evidence" value="ECO:0007669"/>
    <property type="project" value="UniProtKB-UniRule"/>
</dbReference>
<evidence type="ECO:0000256" key="8">
    <source>
        <dbReference type="SAM" id="SignalP"/>
    </source>
</evidence>
<name>A0A8T0QD42_PANVG</name>
<dbReference type="Pfam" id="PF07714">
    <property type="entry name" value="PK_Tyr_Ser-Thr"/>
    <property type="match status" value="1"/>
</dbReference>
<keyword evidence="4 7" id="KW-0067">ATP-binding</keyword>
<dbReference type="GO" id="GO:0007166">
    <property type="term" value="P:cell surface receptor signaling pathway"/>
    <property type="evidence" value="ECO:0007669"/>
    <property type="project" value="InterPro"/>
</dbReference>
<dbReference type="PROSITE" id="PS50011">
    <property type="entry name" value="PROTEIN_KINASE_DOM"/>
    <property type="match status" value="1"/>
</dbReference>
<evidence type="ECO:0000256" key="2">
    <source>
        <dbReference type="ARBA" id="ARBA00022729"/>
    </source>
</evidence>
<evidence type="ECO:0000256" key="6">
    <source>
        <dbReference type="ARBA" id="ARBA00023180"/>
    </source>
</evidence>
<dbReference type="GO" id="GO:0005886">
    <property type="term" value="C:plasma membrane"/>
    <property type="evidence" value="ECO:0007669"/>
    <property type="project" value="TreeGrafter"/>
</dbReference>
<dbReference type="AlphaFoldDB" id="A0A8T0QD42"/>
<evidence type="ECO:0000256" key="1">
    <source>
        <dbReference type="ARBA" id="ARBA00004479"/>
    </source>
</evidence>
<gene>
    <name evidence="10" type="ORF">PVAP13_7KG002000</name>
</gene>
<dbReference type="InterPro" id="IPR025287">
    <property type="entry name" value="WAK_GUB"/>
</dbReference>
<evidence type="ECO:0000256" key="7">
    <source>
        <dbReference type="PROSITE-ProRule" id="PRU10141"/>
    </source>
</evidence>
<keyword evidence="5" id="KW-1015">Disulfide bond</keyword>
<evidence type="ECO:0000313" key="11">
    <source>
        <dbReference type="Proteomes" id="UP000823388"/>
    </source>
</evidence>
<reference evidence="10" key="1">
    <citation type="submission" date="2020-05" db="EMBL/GenBank/DDBJ databases">
        <title>WGS assembly of Panicum virgatum.</title>
        <authorList>
            <person name="Lovell J.T."/>
            <person name="Jenkins J."/>
            <person name="Shu S."/>
            <person name="Juenger T.E."/>
            <person name="Schmutz J."/>
        </authorList>
    </citation>
    <scope>NUCLEOTIDE SEQUENCE</scope>
    <source>
        <strain evidence="10">AP13</strain>
    </source>
</reference>
<keyword evidence="6" id="KW-0325">Glycoprotein</keyword>
<dbReference type="InterPro" id="IPR017441">
    <property type="entry name" value="Protein_kinase_ATP_BS"/>
</dbReference>
<feature type="signal peptide" evidence="8">
    <location>
        <begin position="1"/>
        <end position="17"/>
    </location>
</feature>
<dbReference type="SMART" id="SM00220">
    <property type="entry name" value="S_TKc"/>
    <property type="match status" value="1"/>
</dbReference>